<sequence>MSAKELFDEASFTSICKHYIFKDVHYFSTHFWGPIANWGIPLAALADFKKDPKFISGKMTLDFSTVPMGQRKRQQKLLLKLRELADLKE</sequence>
<evidence type="ECO:0000256" key="2">
    <source>
        <dbReference type="ARBA" id="ARBA00006416"/>
    </source>
</evidence>
<evidence type="ECO:0000256" key="6">
    <source>
        <dbReference type="ARBA" id="ARBA00022989"/>
    </source>
</evidence>
<dbReference type="GO" id="GO:0005743">
    <property type="term" value="C:mitochondrial inner membrane"/>
    <property type="evidence" value="ECO:0007669"/>
    <property type="project" value="UniProtKB-SubCell"/>
</dbReference>
<evidence type="ECO:0000256" key="5">
    <source>
        <dbReference type="ARBA" id="ARBA00022792"/>
    </source>
</evidence>
<evidence type="ECO:0000313" key="10">
    <source>
        <dbReference type="EMBL" id="ERL88050.1"/>
    </source>
</evidence>
<dbReference type="GO" id="GO:0006850">
    <property type="term" value="P:pyruvate import into mitochondria"/>
    <property type="evidence" value="ECO:0007669"/>
    <property type="project" value="InterPro"/>
</dbReference>
<reference evidence="10 11" key="1">
    <citation type="journal article" date="2013" name="Genome Biol.">
        <title>Draft genome of the mountain pine beetle, Dendroctonus ponderosae Hopkins, a major forest pest.</title>
        <authorList>
            <person name="Keeling C.I."/>
            <person name="Yuen M.M."/>
            <person name="Liao N.Y."/>
            <person name="Docking T.R."/>
            <person name="Chan S.K."/>
            <person name="Taylor G.A."/>
            <person name="Palmquist D.L."/>
            <person name="Jackman S.D."/>
            <person name="Nguyen A."/>
            <person name="Li M."/>
            <person name="Henderson H."/>
            <person name="Janes J.K."/>
            <person name="Zhao Y."/>
            <person name="Pandoh P."/>
            <person name="Moore R."/>
            <person name="Sperling F.A."/>
            <person name="Huber D.P."/>
            <person name="Birol I."/>
            <person name="Jones S.J."/>
            <person name="Bohlmann J."/>
        </authorList>
    </citation>
    <scope>NUCLEOTIDE SEQUENCE</scope>
</reference>
<comment type="similarity">
    <text evidence="2 9">Belongs to the mitochondrial pyruvate carrier (MPC) (TC 2.A.105) family.</text>
</comment>
<dbReference type="STRING" id="77166.U4UDQ1"/>
<evidence type="ECO:0000256" key="9">
    <source>
        <dbReference type="RuleBase" id="RU363100"/>
    </source>
</evidence>
<keyword evidence="6" id="KW-1133">Transmembrane helix</keyword>
<evidence type="ECO:0000256" key="7">
    <source>
        <dbReference type="ARBA" id="ARBA00023128"/>
    </source>
</evidence>
<dbReference type="AlphaFoldDB" id="U4UDQ1"/>
<evidence type="ECO:0000256" key="3">
    <source>
        <dbReference type="ARBA" id="ARBA00022448"/>
    </source>
</evidence>
<comment type="subcellular location">
    <subcellularLocation>
        <location evidence="1 9">Mitochondrion inner membrane</location>
        <topology evidence="1 9">Multi-pass membrane protein</topology>
    </subcellularLocation>
</comment>
<keyword evidence="5 9" id="KW-0999">Mitochondrion inner membrane</keyword>
<comment type="function">
    <text evidence="9">Mediates the uptake of pyruvate into mitochondria.</text>
</comment>
<keyword evidence="8" id="KW-0472">Membrane</keyword>
<keyword evidence="4" id="KW-0812">Transmembrane</keyword>
<dbReference type="Proteomes" id="UP000030742">
    <property type="component" value="Unassembled WGS sequence"/>
</dbReference>
<proteinExistence type="inferred from homology"/>
<evidence type="ECO:0000256" key="8">
    <source>
        <dbReference type="ARBA" id="ARBA00023136"/>
    </source>
</evidence>
<evidence type="ECO:0000256" key="1">
    <source>
        <dbReference type="ARBA" id="ARBA00004448"/>
    </source>
</evidence>
<evidence type="ECO:0000313" key="11">
    <source>
        <dbReference type="Proteomes" id="UP000030742"/>
    </source>
</evidence>
<gene>
    <name evidence="10" type="ORF">D910_05439</name>
</gene>
<organism evidence="10 11">
    <name type="scientific">Dendroctonus ponderosae</name>
    <name type="common">Mountain pine beetle</name>
    <dbReference type="NCBI Taxonomy" id="77166"/>
    <lineage>
        <taxon>Eukaryota</taxon>
        <taxon>Metazoa</taxon>
        <taxon>Ecdysozoa</taxon>
        <taxon>Arthropoda</taxon>
        <taxon>Hexapoda</taxon>
        <taxon>Insecta</taxon>
        <taxon>Pterygota</taxon>
        <taxon>Neoptera</taxon>
        <taxon>Endopterygota</taxon>
        <taxon>Coleoptera</taxon>
        <taxon>Polyphaga</taxon>
        <taxon>Cucujiformia</taxon>
        <taxon>Curculionidae</taxon>
        <taxon>Scolytinae</taxon>
        <taxon>Dendroctonus</taxon>
    </lineage>
</organism>
<keyword evidence="3 9" id="KW-0813">Transport</keyword>
<dbReference type="Pfam" id="PF03650">
    <property type="entry name" value="MPC"/>
    <property type="match status" value="1"/>
</dbReference>
<accession>U4UDQ1</accession>
<dbReference type="InterPro" id="IPR005336">
    <property type="entry name" value="MPC"/>
</dbReference>
<dbReference type="EMBL" id="KB632016">
    <property type="protein sequence ID" value="ERL88050.1"/>
    <property type="molecule type" value="Genomic_DNA"/>
</dbReference>
<protein>
    <recommendedName>
        <fullName evidence="9">Mitochondrial pyruvate carrier</fullName>
    </recommendedName>
</protein>
<keyword evidence="7 9" id="KW-0496">Mitochondrion</keyword>
<evidence type="ECO:0000256" key="4">
    <source>
        <dbReference type="ARBA" id="ARBA00022692"/>
    </source>
</evidence>
<name>U4UDQ1_DENPD</name>